<keyword evidence="5" id="KW-1185">Reference proteome</keyword>
<protein>
    <recommendedName>
        <fullName evidence="3">Autophagy-related protein 13 N-terminal domain-containing protein</fullName>
    </recommendedName>
</protein>
<evidence type="ECO:0000313" key="5">
    <source>
        <dbReference type="Proteomes" id="UP000015453"/>
    </source>
</evidence>
<feature type="compositionally biased region" description="Low complexity" evidence="2">
    <location>
        <begin position="448"/>
        <end position="467"/>
    </location>
</feature>
<keyword evidence="1" id="KW-0072">Autophagy</keyword>
<dbReference type="Pfam" id="PF10033">
    <property type="entry name" value="ATG13"/>
    <property type="match status" value="1"/>
</dbReference>
<feature type="compositionally biased region" description="Low complexity" evidence="2">
    <location>
        <begin position="332"/>
        <end position="341"/>
    </location>
</feature>
<dbReference type="PANTHER" id="PTHR13430">
    <property type="match status" value="1"/>
</dbReference>
<dbReference type="AlphaFoldDB" id="S8E2G8"/>
<dbReference type="InterPro" id="IPR040182">
    <property type="entry name" value="ATG13"/>
</dbReference>
<dbReference type="OrthoDB" id="70161at2759"/>
<dbReference type="Proteomes" id="UP000015453">
    <property type="component" value="Unassembled WGS sequence"/>
</dbReference>
<organism evidence="4 5">
    <name type="scientific">Genlisea aurea</name>
    <dbReference type="NCBI Taxonomy" id="192259"/>
    <lineage>
        <taxon>Eukaryota</taxon>
        <taxon>Viridiplantae</taxon>
        <taxon>Streptophyta</taxon>
        <taxon>Embryophyta</taxon>
        <taxon>Tracheophyta</taxon>
        <taxon>Spermatophyta</taxon>
        <taxon>Magnoliopsida</taxon>
        <taxon>eudicotyledons</taxon>
        <taxon>Gunneridae</taxon>
        <taxon>Pentapetalae</taxon>
        <taxon>asterids</taxon>
        <taxon>lamiids</taxon>
        <taxon>Lamiales</taxon>
        <taxon>Lentibulariaceae</taxon>
        <taxon>Genlisea</taxon>
    </lineage>
</organism>
<evidence type="ECO:0000259" key="3">
    <source>
        <dbReference type="Pfam" id="PF10033"/>
    </source>
</evidence>
<evidence type="ECO:0000313" key="4">
    <source>
        <dbReference type="EMBL" id="EPS66452.1"/>
    </source>
</evidence>
<feature type="compositionally biased region" description="Polar residues" evidence="2">
    <location>
        <begin position="264"/>
        <end position="277"/>
    </location>
</feature>
<dbReference type="InterPro" id="IPR018731">
    <property type="entry name" value="Atg13_N"/>
</dbReference>
<dbReference type="InterPro" id="IPR036570">
    <property type="entry name" value="HORMA_dom_sf"/>
</dbReference>
<dbReference type="EMBL" id="AUSU01003674">
    <property type="protein sequence ID" value="EPS66452.1"/>
    <property type="molecule type" value="Genomic_DNA"/>
</dbReference>
<dbReference type="Gene3D" id="3.30.900.10">
    <property type="entry name" value="HORMA domain"/>
    <property type="match status" value="1"/>
</dbReference>
<name>S8E2G8_9LAMI</name>
<evidence type="ECO:0000256" key="2">
    <source>
        <dbReference type="SAM" id="MobiDB-lite"/>
    </source>
</evidence>
<feature type="compositionally biased region" description="Basic and acidic residues" evidence="2">
    <location>
        <begin position="438"/>
        <end position="447"/>
    </location>
</feature>
<reference evidence="4 5" key="1">
    <citation type="journal article" date="2013" name="BMC Genomics">
        <title>The miniature genome of a carnivorous plant Genlisea aurea contains a low number of genes and short non-coding sequences.</title>
        <authorList>
            <person name="Leushkin E.V."/>
            <person name="Sutormin R.A."/>
            <person name="Nabieva E.R."/>
            <person name="Penin A.A."/>
            <person name="Kondrashov A.S."/>
            <person name="Logacheva M.D."/>
        </authorList>
    </citation>
    <scope>NUCLEOTIDE SEQUENCE [LARGE SCALE GENOMIC DNA]</scope>
</reference>
<dbReference type="GO" id="GO:0000423">
    <property type="term" value="P:mitophagy"/>
    <property type="evidence" value="ECO:0007669"/>
    <property type="project" value="TreeGrafter"/>
</dbReference>
<dbReference type="PANTHER" id="PTHR13430:SF4">
    <property type="entry name" value="AUTOPHAGY-RELATED PROTEIN 13"/>
    <property type="match status" value="1"/>
</dbReference>
<feature type="region of interest" description="Disordered" evidence="2">
    <location>
        <begin position="319"/>
        <end position="412"/>
    </location>
</feature>
<accession>S8E2G8</accession>
<dbReference type="GO" id="GO:0000407">
    <property type="term" value="C:phagophore assembly site"/>
    <property type="evidence" value="ECO:0007669"/>
    <property type="project" value="TreeGrafter"/>
</dbReference>
<feature type="region of interest" description="Disordered" evidence="2">
    <location>
        <begin position="243"/>
        <end position="279"/>
    </location>
</feature>
<proteinExistence type="predicted"/>
<dbReference type="GO" id="GO:0034727">
    <property type="term" value="P:piecemeal microautophagy of the nucleus"/>
    <property type="evidence" value="ECO:0007669"/>
    <property type="project" value="TreeGrafter"/>
</dbReference>
<feature type="compositionally biased region" description="Basic and acidic residues" evidence="2">
    <location>
        <begin position="319"/>
        <end position="329"/>
    </location>
</feature>
<dbReference type="GO" id="GO:0034497">
    <property type="term" value="P:protein localization to phagophore assembly site"/>
    <property type="evidence" value="ECO:0007669"/>
    <property type="project" value="TreeGrafter"/>
</dbReference>
<feature type="compositionally biased region" description="Polar residues" evidence="2">
    <location>
        <begin position="403"/>
        <end position="412"/>
    </location>
</feature>
<feature type="region of interest" description="Disordered" evidence="2">
    <location>
        <begin position="427"/>
        <end position="467"/>
    </location>
</feature>
<dbReference type="GO" id="GO:0005829">
    <property type="term" value="C:cytosol"/>
    <property type="evidence" value="ECO:0007669"/>
    <property type="project" value="TreeGrafter"/>
</dbReference>
<feature type="domain" description="Autophagy-related protein 13 N-terminal" evidence="3">
    <location>
        <begin position="19"/>
        <end position="212"/>
    </location>
</feature>
<comment type="caution">
    <text evidence="4">The sequence shown here is derived from an EMBL/GenBank/DDBJ whole genome shotgun (WGS) entry which is preliminary data.</text>
</comment>
<gene>
    <name evidence="4" type="ORF">M569_08323</name>
</gene>
<sequence>MDLHGYPQGEHGKFEQILNQFLLKCLHIVLDSRVPANRPSSRSGDVKKSDKWFNLVLGDRPMAMESLSFWNRSLMEPMIIDIIIAQGSRSFSSVLANEVFSETVIERWTVQYVSQRPSSPPSGDASYRKTYKKSIILLRSVYYMLRLLPAYKAFRKLGTLKRNCDFDISYKVSSFSSPFSRSEEESLKKYTFFPVDGQQGRLSVSVVYREDLSDFNLDSFVSCPPEIIADYVGSPLADPMRAFPATTSSAKGHPTSFPIRGRQCNPTSHQRPHSWSSGLHRDASLQRGQSFSGAPPLFHSPYDYSPSPTELYAHRNQHERFSGHHRAESDDFFSPPFSSSPSPSPPAYFSGGNPSQSRLHSETAPMSIPHPMLAKSPRYLSPNFSDPNRHSLPPLSPRFTKYDSLSNESPSGIRTIRRMDTLKAVESGSGCSVNTLQKTHDAREDSGRFSSLRSSSSSPRIGFSRSSSRLSFQDDLGDCDFSCPFIVDDVDPPDSINSFGRKNSEISPQASSTAKKSQEAAVGALVHMLKNAPPLRQDSGYYASQLSSMVQHDADKGGESLFFKPRKTSDAMEELKVYKEMKDLLLSKSSAAAPREGKFSDP</sequence>
<dbReference type="GO" id="GO:1990316">
    <property type="term" value="C:Atg1/ULK1 kinase complex"/>
    <property type="evidence" value="ECO:0007669"/>
    <property type="project" value="InterPro"/>
</dbReference>
<evidence type="ECO:0000256" key="1">
    <source>
        <dbReference type="ARBA" id="ARBA00023006"/>
    </source>
</evidence>